<proteinExistence type="predicted"/>
<accession>A0A813KR80</accession>
<comment type="caution">
    <text evidence="2">The sequence shown here is derived from an EMBL/GenBank/DDBJ whole genome shotgun (WGS) entry which is preliminary data.</text>
</comment>
<evidence type="ECO:0000313" key="2">
    <source>
        <dbReference type="EMBL" id="CAE8711001.1"/>
    </source>
</evidence>
<dbReference type="Proteomes" id="UP000626109">
    <property type="component" value="Unassembled WGS sequence"/>
</dbReference>
<feature type="non-terminal residue" evidence="2">
    <location>
        <position position="1"/>
    </location>
</feature>
<feature type="compositionally biased region" description="Pro residues" evidence="1">
    <location>
        <begin position="101"/>
        <end position="113"/>
    </location>
</feature>
<name>A0A813KR80_POLGL</name>
<evidence type="ECO:0000313" key="3">
    <source>
        <dbReference type="Proteomes" id="UP000626109"/>
    </source>
</evidence>
<evidence type="ECO:0000256" key="1">
    <source>
        <dbReference type="SAM" id="MobiDB-lite"/>
    </source>
</evidence>
<organism evidence="2 3">
    <name type="scientific">Polarella glacialis</name>
    <name type="common">Dinoflagellate</name>
    <dbReference type="NCBI Taxonomy" id="89957"/>
    <lineage>
        <taxon>Eukaryota</taxon>
        <taxon>Sar</taxon>
        <taxon>Alveolata</taxon>
        <taxon>Dinophyceae</taxon>
        <taxon>Suessiales</taxon>
        <taxon>Suessiaceae</taxon>
        <taxon>Polarella</taxon>
    </lineage>
</organism>
<sequence>MSALDSSKLQTCDSSSQSLFVDTLIDINALTAGGLLFKSNLSLSPMFLCAGSESPRAAVGAAVPVAASACDLSSSAAQREEPRAHAPVPSPSEEPRARAPVPSPSPERSPPTPSASQALPERRHSALSAVDPYCRLSDALDFITVRGVVGFRALGEVSAAAAAVAIAVLRLAGSADIGESSVSAAPLKTWEEARRVLLKPGHFVSSLRRYPYAAERGQVLDSDVSAAEETLME</sequence>
<protein>
    <submittedName>
        <fullName evidence="2">Uncharacterized protein</fullName>
    </submittedName>
</protein>
<feature type="region of interest" description="Disordered" evidence="1">
    <location>
        <begin position="74"/>
        <end position="122"/>
    </location>
</feature>
<dbReference type="EMBL" id="CAJNNW010032082">
    <property type="protein sequence ID" value="CAE8711001.1"/>
    <property type="molecule type" value="Genomic_DNA"/>
</dbReference>
<dbReference type="AlphaFoldDB" id="A0A813KR80"/>
<gene>
    <name evidence="2" type="ORF">PGLA2088_LOCUS36247</name>
</gene>
<reference evidence="2" key="1">
    <citation type="submission" date="2021-02" db="EMBL/GenBank/DDBJ databases">
        <authorList>
            <person name="Dougan E. K."/>
            <person name="Rhodes N."/>
            <person name="Thang M."/>
            <person name="Chan C."/>
        </authorList>
    </citation>
    <scope>NUCLEOTIDE SEQUENCE</scope>
</reference>